<organism evidence="7 8">
    <name type="scientific">Candidatus Desulfovibrio intestinavium</name>
    <dbReference type="NCBI Taxonomy" id="2838534"/>
    <lineage>
        <taxon>Bacteria</taxon>
        <taxon>Pseudomonadati</taxon>
        <taxon>Thermodesulfobacteriota</taxon>
        <taxon>Desulfovibrionia</taxon>
        <taxon>Desulfovibrionales</taxon>
        <taxon>Desulfovibrionaceae</taxon>
        <taxon>Desulfovibrio</taxon>
    </lineage>
</organism>
<comment type="caution">
    <text evidence="7">The sequence shown here is derived from an EMBL/GenBank/DDBJ whole genome shotgun (WGS) entry which is preliminary data.</text>
</comment>
<reference evidence="7" key="2">
    <citation type="submission" date="2021-04" db="EMBL/GenBank/DDBJ databases">
        <authorList>
            <person name="Gilroy R."/>
        </authorList>
    </citation>
    <scope>NUCLEOTIDE SEQUENCE</scope>
    <source>
        <strain evidence="7">5032</strain>
    </source>
</reference>
<evidence type="ECO:0000313" key="7">
    <source>
        <dbReference type="EMBL" id="HJA79448.1"/>
    </source>
</evidence>
<dbReference type="Gene3D" id="3.90.1720.10">
    <property type="entry name" value="endopeptidase domain like (from Nostoc punctiforme)"/>
    <property type="match status" value="1"/>
</dbReference>
<dbReference type="PANTHER" id="PTHR47053:SF1">
    <property type="entry name" value="MUREIN DD-ENDOPEPTIDASE MEPH-RELATED"/>
    <property type="match status" value="1"/>
</dbReference>
<keyword evidence="4" id="KW-0788">Thiol protease</keyword>
<evidence type="ECO:0000256" key="2">
    <source>
        <dbReference type="ARBA" id="ARBA00022670"/>
    </source>
</evidence>
<dbReference type="PROSITE" id="PS51257">
    <property type="entry name" value="PROKAR_LIPOPROTEIN"/>
    <property type="match status" value="1"/>
</dbReference>
<feature type="domain" description="NlpC/P60" evidence="6">
    <location>
        <begin position="51"/>
        <end position="173"/>
    </location>
</feature>
<accession>A0A9D2HPJ4</accession>
<gene>
    <name evidence="7" type="ORF">H9784_07785</name>
</gene>
<dbReference type="Pfam" id="PF00877">
    <property type="entry name" value="NLPC_P60"/>
    <property type="match status" value="1"/>
</dbReference>
<dbReference type="SUPFAM" id="SSF54001">
    <property type="entry name" value="Cysteine proteinases"/>
    <property type="match status" value="1"/>
</dbReference>
<comment type="similarity">
    <text evidence="1">Belongs to the peptidase C40 family.</text>
</comment>
<keyword evidence="2" id="KW-0645">Protease</keyword>
<sequence length="323" mass="35711">MRQALNLLPLLLISVMFLGCTARKPKDEDLLIRYRSNVEASLKQEQDARDSASGQNVVRMARSAIGTPYVPGGRKPGGFDCSGLVQWAYQSVGVKLPRTAREQSVIGQRIMRVEDMRAGDIVAFRHPRRGYHTGIYVGDGKFVHSPRRRSSVKISSLSDPYFNTTFLGARRVSMSGASGEDLVAQAESRMEQYTEERMVRDMERSRASRQKATAESRKKSRDKAQSARQGKKKDSVSKPSEQRKKTQARASSQSKKSKEKARSSSARKKEKARASSQGKTSKEKARASSARKKKSASAPSAGKGKASSRSSREKSSSKTRKTS</sequence>
<dbReference type="InterPro" id="IPR038765">
    <property type="entry name" value="Papain-like_cys_pep_sf"/>
</dbReference>
<dbReference type="InterPro" id="IPR051202">
    <property type="entry name" value="Peptidase_C40"/>
</dbReference>
<evidence type="ECO:0000259" key="6">
    <source>
        <dbReference type="PROSITE" id="PS51935"/>
    </source>
</evidence>
<dbReference type="AlphaFoldDB" id="A0A9D2HPJ4"/>
<protein>
    <submittedName>
        <fullName evidence="7">C40 family peptidase</fullName>
    </submittedName>
</protein>
<dbReference type="GO" id="GO:0008234">
    <property type="term" value="F:cysteine-type peptidase activity"/>
    <property type="evidence" value="ECO:0007669"/>
    <property type="project" value="UniProtKB-KW"/>
</dbReference>
<feature type="compositionally biased region" description="Basic and acidic residues" evidence="5">
    <location>
        <begin position="188"/>
        <end position="225"/>
    </location>
</feature>
<dbReference type="PROSITE" id="PS51935">
    <property type="entry name" value="NLPC_P60"/>
    <property type="match status" value="1"/>
</dbReference>
<evidence type="ECO:0000256" key="5">
    <source>
        <dbReference type="SAM" id="MobiDB-lite"/>
    </source>
</evidence>
<name>A0A9D2HPJ4_9BACT</name>
<dbReference type="InterPro" id="IPR000064">
    <property type="entry name" value="NLP_P60_dom"/>
</dbReference>
<evidence type="ECO:0000256" key="1">
    <source>
        <dbReference type="ARBA" id="ARBA00007074"/>
    </source>
</evidence>
<dbReference type="EMBL" id="DWZD01000044">
    <property type="protein sequence ID" value="HJA79448.1"/>
    <property type="molecule type" value="Genomic_DNA"/>
</dbReference>
<evidence type="ECO:0000313" key="8">
    <source>
        <dbReference type="Proteomes" id="UP000823821"/>
    </source>
</evidence>
<keyword evidence="3" id="KW-0378">Hydrolase</keyword>
<dbReference type="Proteomes" id="UP000823821">
    <property type="component" value="Unassembled WGS sequence"/>
</dbReference>
<dbReference type="GO" id="GO:0006508">
    <property type="term" value="P:proteolysis"/>
    <property type="evidence" value="ECO:0007669"/>
    <property type="project" value="UniProtKB-KW"/>
</dbReference>
<evidence type="ECO:0000256" key="3">
    <source>
        <dbReference type="ARBA" id="ARBA00022801"/>
    </source>
</evidence>
<proteinExistence type="inferred from homology"/>
<feature type="compositionally biased region" description="Basic residues" evidence="5">
    <location>
        <begin position="255"/>
        <end position="271"/>
    </location>
</feature>
<reference evidence="7" key="1">
    <citation type="journal article" date="2021" name="PeerJ">
        <title>Extensive microbial diversity within the chicken gut microbiome revealed by metagenomics and culture.</title>
        <authorList>
            <person name="Gilroy R."/>
            <person name="Ravi A."/>
            <person name="Getino M."/>
            <person name="Pursley I."/>
            <person name="Horton D.L."/>
            <person name="Alikhan N.F."/>
            <person name="Baker D."/>
            <person name="Gharbi K."/>
            <person name="Hall N."/>
            <person name="Watson M."/>
            <person name="Adriaenssens E.M."/>
            <person name="Foster-Nyarko E."/>
            <person name="Jarju S."/>
            <person name="Secka A."/>
            <person name="Antonio M."/>
            <person name="Oren A."/>
            <person name="Chaudhuri R.R."/>
            <person name="La Ragione R."/>
            <person name="Hildebrand F."/>
            <person name="Pallen M.J."/>
        </authorList>
    </citation>
    <scope>NUCLEOTIDE SEQUENCE</scope>
    <source>
        <strain evidence="7">5032</strain>
    </source>
</reference>
<feature type="compositionally biased region" description="Low complexity" evidence="5">
    <location>
        <begin position="296"/>
        <end position="309"/>
    </location>
</feature>
<evidence type="ECO:0000256" key="4">
    <source>
        <dbReference type="ARBA" id="ARBA00022807"/>
    </source>
</evidence>
<feature type="region of interest" description="Disordered" evidence="5">
    <location>
        <begin position="183"/>
        <end position="323"/>
    </location>
</feature>
<dbReference type="PANTHER" id="PTHR47053">
    <property type="entry name" value="MUREIN DD-ENDOPEPTIDASE MEPH-RELATED"/>
    <property type="match status" value="1"/>
</dbReference>
<feature type="compositionally biased region" description="Basic and acidic residues" evidence="5">
    <location>
        <begin position="232"/>
        <end position="244"/>
    </location>
</feature>